<dbReference type="Pfam" id="PF14646">
    <property type="entry name" value="MYCBPAP"/>
    <property type="match status" value="2"/>
</dbReference>
<dbReference type="AlphaFoldDB" id="A0A1J4KX64"/>
<gene>
    <name evidence="2" type="ORF">TRFO_13666</name>
</gene>
<accession>A0A1J4KX64</accession>
<evidence type="ECO:0008006" key="4">
    <source>
        <dbReference type="Google" id="ProtNLM"/>
    </source>
</evidence>
<dbReference type="RefSeq" id="XP_068368985.1">
    <property type="nucleotide sequence ID" value="XM_068497380.1"/>
</dbReference>
<evidence type="ECO:0000313" key="2">
    <source>
        <dbReference type="EMBL" id="OHT15849.1"/>
    </source>
</evidence>
<dbReference type="InterPro" id="IPR032707">
    <property type="entry name" value="MYCBPAP"/>
</dbReference>
<evidence type="ECO:0000313" key="3">
    <source>
        <dbReference type="Proteomes" id="UP000179807"/>
    </source>
</evidence>
<reference evidence="2" key="1">
    <citation type="submission" date="2016-10" db="EMBL/GenBank/DDBJ databases">
        <authorList>
            <person name="Benchimol M."/>
            <person name="Almeida L.G."/>
            <person name="Vasconcelos A.T."/>
            <person name="Perreira-Neves A."/>
            <person name="Rosa I.A."/>
            <person name="Tasca T."/>
            <person name="Bogo M.R."/>
            <person name="de Souza W."/>
        </authorList>
    </citation>
    <scope>NUCLEOTIDE SEQUENCE [LARGE SCALE GENOMIC DNA]</scope>
    <source>
        <strain evidence="2">K</strain>
    </source>
</reference>
<feature type="region of interest" description="Disordered" evidence="1">
    <location>
        <begin position="530"/>
        <end position="591"/>
    </location>
</feature>
<dbReference type="EMBL" id="MLAK01000176">
    <property type="protein sequence ID" value="OHT15849.1"/>
    <property type="molecule type" value="Genomic_DNA"/>
</dbReference>
<dbReference type="OrthoDB" id="10263316at2759"/>
<name>A0A1J4KX64_9EUKA</name>
<dbReference type="PANTHER" id="PTHR48421:SF1">
    <property type="entry name" value="MYCBP-ASSOCIATED PROTEIN"/>
    <property type="match status" value="1"/>
</dbReference>
<sequence>MHQKDKNRERRLQDFKPLESTRLERAMKYHLEVQKRWEAQGKALAERTGRDPSTLSMFSDDQFRHVNEERELISQVVFAIASKDMGVWKPLARIGDIYAQRERPRTDPLELIRNPDEKDNVNGSRPTNFFHSKYYKKRVKQLRSFIEKLKPFEPDYEGLVVIGKPVELEQFKELPQVEDQPEEIIKQSGREEEELHESIVKIKLNCNRLFFTTTPGATQAKSIEVTNCGTTAVYYNWSVAKDIDLMIGEKGNRAPIKKQPEPNMPDITDQFDWRASDSFVVAKDVQKKTRSEFCFTQLSGSILPGNTATFSFSFKSDVPGCFLQRWSLRTTPSTQPHASYSVNLRGCCQIHPPDLSSFKRSIDNSLHESERNRCLEEIMSAVFERVSKIVKLRSQQSEERIEGDVLVDDRAPVFEEANKEWNLTYSPGLFASLQSIAEECWDALEITGFDRFWDMRVLSISEMAMKIEDGVRKREILLKLNEIIQRHATSNTTTNLTYSLAFVQLSTMTEGIPDILERDAQSMNTTLPTFIVPKVPDPAELEEAQESQRRRHRGRREPKKPPPRKTLTRKGKANEDESRLNSPTENRGELSPELKQLMKDSLVKQLKLHLAAFERLAGESAGVANQLTRVNEMDQLDTNLDLEVEDDDF</sequence>
<comment type="caution">
    <text evidence="2">The sequence shown here is derived from an EMBL/GenBank/DDBJ whole genome shotgun (WGS) entry which is preliminary data.</text>
</comment>
<keyword evidence="3" id="KW-1185">Reference proteome</keyword>
<dbReference type="InterPro" id="IPR013783">
    <property type="entry name" value="Ig-like_fold"/>
</dbReference>
<protein>
    <recommendedName>
        <fullName evidence="4">MYCBP-associated protein</fullName>
    </recommendedName>
</protein>
<dbReference type="Proteomes" id="UP000179807">
    <property type="component" value="Unassembled WGS sequence"/>
</dbReference>
<feature type="compositionally biased region" description="Basic residues" evidence="1">
    <location>
        <begin position="549"/>
        <end position="571"/>
    </location>
</feature>
<evidence type="ECO:0000256" key="1">
    <source>
        <dbReference type="SAM" id="MobiDB-lite"/>
    </source>
</evidence>
<dbReference type="PANTHER" id="PTHR48421">
    <property type="entry name" value="MYCBP-ASSOCIATED PROTEIN"/>
    <property type="match status" value="1"/>
</dbReference>
<dbReference type="VEuPathDB" id="TrichDB:TRFO_13666"/>
<proteinExistence type="predicted"/>
<dbReference type="GeneID" id="94832084"/>
<dbReference type="Gene3D" id="2.60.40.10">
    <property type="entry name" value="Immunoglobulins"/>
    <property type="match status" value="1"/>
</dbReference>
<organism evidence="2 3">
    <name type="scientific">Tritrichomonas foetus</name>
    <dbReference type="NCBI Taxonomy" id="1144522"/>
    <lineage>
        <taxon>Eukaryota</taxon>
        <taxon>Metamonada</taxon>
        <taxon>Parabasalia</taxon>
        <taxon>Tritrichomonadida</taxon>
        <taxon>Tritrichomonadidae</taxon>
        <taxon>Tritrichomonas</taxon>
    </lineage>
</organism>